<dbReference type="AlphaFoldDB" id="A0A8H6RXE8"/>
<organism evidence="2 3">
    <name type="scientific">Mycena chlorophos</name>
    <name type="common">Agaric fungus</name>
    <name type="synonym">Agaricus chlorophos</name>
    <dbReference type="NCBI Taxonomy" id="658473"/>
    <lineage>
        <taxon>Eukaryota</taxon>
        <taxon>Fungi</taxon>
        <taxon>Dikarya</taxon>
        <taxon>Basidiomycota</taxon>
        <taxon>Agaricomycotina</taxon>
        <taxon>Agaricomycetes</taxon>
        <taxon>Agaricomycetidae</taxon>
        <taxon>Agaricales</taxon>
        <taxon>Marasmiineae</taxon>
        <taxon>Mycenaceae</taxon>
        <taxon>Mycena</taxon>
    </lineage>
</organism>
<feature type="compositionally biased region" description="Gly residues" evidence="1">
    <location>
        <begin position="88"/>
        <end position="108"/>
    </location>
</feature>
<keyword evidence="3" id="KW-1185">Reference proteome</keyword>
<feature type="compositionally biased region" description="Gly residues" evidence="1">
    <location>
        <begin position="49"/>
        <end position="68"/>
    </location>
</feature>
<sequence>MLAAANKAQTPAKVSVQVEASQGRRARDDAARPAPLAAIVRTRRIAIGAGRGGAGGKGKKAGGNGGDGEASNVRQEDIADRDDVQIDGGVGGDGGEAAEGQGGNGGHGRAPKVGGYFLIFDRNSKNFQKMENMKLTTFCDTYFIEGIRQKLADAGYGSVRALLELQADDPEKAGLSQGQINSLKGALREYLNHRGVAVTN</sequence>
<protein>
    <submittedName>
        <fullName evidence="2">Uncharacterized protein</fullName>
    </submittedName>
</protein>
<name>A0A8H6RXE8_MYCCL</name>
<evidence type="ECO:0000313" key="2">
    <source>
        <dbReference type="EMBL" id="KAF7288360.1"/>
    </source>
</evidence>
<accession>A0A8H6RXE8</accession>
<reference evidence="2" key="1">
    <citation type="submission" date="2020-05" db="EMBL/GenBank/DDBJ databases">
        <title>Mycena genomes resolve the evolution of fungal bioluminescence.</title>
        <authorList>
            <person name="Tsai I.J."/>
        </authorList>
    </citation>
    <scope>NUCLEOTIDE SEQUENCE</scope>
    <source>
        <strain evidence="2">110903Hualien_Pintung</strain>
    </source>
</reference>
<dbReference type="Proteomes" id="UP000613580">
    <property type="component" value="Unassembled WGS sequence"/>
</dbReference>
<feature type="region of interest" description="Disordered" evidence="1">
    <location>
        <begin position="1"/>
        <end position="37"/>
    </location>
</feature>
<feature type="region of interest" description="Disordered" evidence="1">
    <location>
        <begin position="49"/>
        <end position="109"/>
    </location>
</feature>
<evidence type="ECO:0000256" key="1">
    <source>
        <dbReference type="SAM" id="MobiDB-lite"/>
    </source>
</evidence>
<proteinExistence type="predicted"/>
<gene>
    <name evidence="2" type="ORF">HMN09_01398700</name>
</gene>
<dbReference type="EMBL" id="JACAZE010000036">
    <property type="protein sequence ID" value="KAF7288360.1"/>
    <property type="molecule type" value="Genomic_DNA"/>
</dbReference>
<comment type="caution">
    <text evidence="2">The sequence shown here is derived from an EMBL/GenBank/DDBJ whole genome shotgun (WGS) entry which is preliminary data.</text>
</comment>
<feature type="compositionally biased region" description="Basic and acidic residues" evidence="1">
    <location>
        <begin position="74"/>
        <end position="84"/>
    </location>
</feature>
<evidence type="ECO:0000313" key="3">
    <source>
        <dbReference type="Proteomes" id="UP000613580"/>
    </source>
</evidence>